<dbReference type="InterPro" id="IPR037488">
    <property type="entry name" value="At2g33490-like"/>
</dbReference>
<feature type="region of interest" description="Disordered" evidence="1">
    <location>
        <begin position="245"/>
        <end position="284"/>
    </location>
</feature>
<accession>A0AAQ3KZW8</accession>
<evidence type="ECO:0000313" key="2">
    <source>
        <dbReference type="EMBL" id="WOL16163.1"/>
    </source>
</evidence>
<feature type="compositionally biased region" description="Polar residues" evidence="1">
    <location>
        <begin position="369"/>
        <end position="380"/>
    </location>
</feature>
<protein>
    <recommendedName>
        <fullName evidence="4">BAR domain-containing protein</fullName>
    </recommendedName>
</protein>
<organism evidence="2 3">
    <name type="scientific">Canna indica</name>
    <name type="common">Indian-shot</name>
    <dbReference type="NCBI Taxonomy" id="4628"/>
    <lineage>
        <taxon>Eukaryota</taxon>
        <taxon>Viridiplantae</taxon>
        <taxon>Streptophyta</taxon>
        <taxon>Embryophyta</taxon>
        <taxon>Tracheophyta</taxon>
        <taxon>Spermatophyta</taxon>
        <taxon>Magnoliopsida</taxon>
        <taxon>Liliopsida</taxon>
        <taxon>Zingiberales</taxon>
        <taxon>Cannaceae</taxon>
        <taxon>Canna</taxon>
    </lineage>
</organism>
<sequence length="653" mass="71931">MKSSLRKLRGFAFHKHDHKEKGDVRPPAYQDELLQASQDMLDMRNCYDSLLSAAAATANSAYEFSEALRELGTCLLEKTALNDDEESGRVLLMLGKAQFELQKLVDNYRIHVIQTITTPSESLLKELQTVEEMKHQCDEKRNFCEYMINTQKEKGVSRNPKSESFTPEQLQAAQEDFQEEATLFVFRLKSLKQGQSRSLLTQAARHHAAQLNFFRKGVKSLEVVEPHIKIVAEQQHIDYHFTGLADNDTDEEDLDGSDDSEDGEVSFDYGQNGQGQDANPKTRTSVEIQLNQADQLSTSTLTAVTIKKNLDRSQADYFHFNGRPRAVSLSAPLFADKKLEFSERINQMRPASTKKYHTYVLPTPLDVKNSSSADSVNRVSTPRVETKGDFSMQLRQSSPLQPNMPGKDVRDVLPSSTRLPKADSILKENINSGPIGMPTSFSELSTSNFSQNASDVKKIKRLAFSGPLISQTMSNKPILSAAGSMSGVEYPSVFSSKPTHIPPLQPNVGQNLPSTALTASLSSPRINELHELPRPPVTTAKPANRNSLVGHSGPLVYRTREHNAANKLPSNSSHAASPLPTPPGAMARSYSIPSTGQRDSNLTIAKLLEVPATRSMATDISSPPLTPISLINSQPASTNSRSVNQATKPKGFS</sequence>
<feature type="region of interest" description="Disordered" evidence="1">
    <location>
        <begin position="369"/>
        <end position="408"/>
    </location>
</feature>
<dbReference type="SUPFAM" id="SSF103657">
    <property type="entry name" value="BAR/IMD domain-like"/>
    <property type="match status" value="1"/>
</dbReference>
<feature type="region of interest" description="Disordered" evidence="1">
    <location>
        <begin position="617"/>
        <end position="653"/>
    </location>
</feature>
<dbReference type="PANTHER" id="PTHR34119:SF1">
    <property type="entry name" value="OS04G0394700 PROTEIN"/>
    <property type="match status" value="1"/>
</dbReference>
<feature type="compositionally biased region" description="Polar residues" evidence="1">
    <location>
        <begin position="269"/>
        <end position="284"/>
    </location>
</feature>
<keyword evidence="3" id="KW-1185">Reference proteome</keyword>
<dbReference type="Gene3D" id="1.20.1270.60">
    <property type="entry name" value="Arfaptin homology (AH) domain/BAR domain"/>
    <property type="match status" value="1"/>
</dbReference>
<dbReference type="AlphaFoldDB" id="A0AAQ3KZW8"/>
<evidence type="ECO:0008006" key="4">
    <source>
        <dbReference type="Google" id="ProtNLM"/>
    </source>
</evidence>
<dbReference type="Proteomes" id="UP001327560">
    <property type="component" value="Chromosome 8"/>
</dbReference>
<reference evidence="2 3" key="1">
    <citation type="submission" date="2023-10" db="EMBL/GenBank/DDBJ databases">
        <title>Chromosome-scale genome assembly provides insights into flower coloration mechanisms of Canna indica.</title>
        <authorList>
            <person name="Li C."/>
        </authorList>
    </citation>
    <scope>NUCLEOTIDE SEQUENCE [LARGE SCALE GENOMIC DNA]</scope>
    <source>
        <tissue evidence="2">Flower</tissue>
    </source>
</reference>
<feature type="compositionally biased region" description="Acidic residues" evidence="1">
    <location>
        <begin position="247"/>
        <end position="265"/>
    </location>
</feature>
<evidence type="ECO:0000256" key="1">
    <source>
        <dbReference type="SAM" id="MobiDB-lite"/>
    </source>
</evidence>
<feature type="region of interest" description="Disordered" evidence="1">
    <location>
        <begin position="565"/>
        <end position="597"/>
    </location>
</feature>
<gene>
    <name evidence="2" type="ORF">Cni_G24945</name>
</gene>
<dbReference type="EMBL" id="CP136897">
    <property type="protein sequence ID" value="WOL16163.1"/>
    <property type="molecule type" value="Genomic_DNA"/>
</dbReference>
<dbReference type="InterPro" id="IPR027267">
    <property type="entry name" value="AH/BAR_dom_sf"/>
</dbReference>
<name>A0AAQ3KZW8_9LILI</name>
<evidence type="ECO:0000313" key="3">
    <source>
        <dbReference type="Proteomes" id="UP001327560"/>
    </source>
</evidence>
<dbReference type="PANTHER" id="PTHR34119">
    <property type="entry name" value="HYDROXYPROLINE-RICH GLYCOPROTEIN-LIKE"/>
    <property type="match status" value="1"/>
</dbReference>
<feature type="region of interest" description="Disordered" evidence="1">
    <location>
        <begin position="530"/>
        <end position="551"/>
    </location>
</feature>
<proteinExistence type="predicted"/>
<dbReference type="CDD" id="cd07307">
    <property type="entry name" value="BAR"/>
    <property type="match status" value="1"/>
</dbReference>
<feature type="compositionally biased region" description="Polar residues" evidence="1">
    <location>
        <begin position="617"/>
        <end position="647"/>
    </location>
</feature>